<dbReference type="STRING" id="1515439.SAMN06265784_11093"/>
<reference evidence="3" key="1">
    <citation type="submission" date="2017-04" db="EMBL/GenBank/DDBJ databases">
        <authorList>
            <person name="Varghese N."/>
            <person name="Submissions S."/>
        </authorList>
    </citation>
    <scope>NUCLEOTIDE SEQUENCE [LARGE SCALE GENOMIC DNA]</scope>
    <source>
        <strain evidence="3">LMG 29540</strain>
    </source>
</reference>
<keyword evidence="3" id="KW-1185">Reference proteome</keyword>
<evidence type="ECO:0000313" key="2">
    <source>
        <dbReference type="EMBL" id="SMG57876.1"/>
    </source>
</evidence>
<dbReference type="AlphaFoldDB" id="A0A1X7LVF3"/>
<organism evidence="2 3">
    <name type="scientific">Paraburkholderia susongensis</name>
    <dbReference type="NCBI Taxonomy" id="1515439"/>
    <lineage>
        <taxon>Bacteria</taxon>
        <taxon>Pseudomonadati</taxon>
        <taxon>Pseudomonadota</taxon>
        <taxon>Betaproteobacteria</taxon>
        <taxon>Burkholderiales</taxon>
        <taxon>Burkholderiaceae</taxon>
        <taxon>Paraburkholderia</taxon>
    </lineage>
</organism>
<name>A0A1X7LVF3_9BURK</name>
<dbReference type="RefSeq" id="WP_085488150.1">
    <property type="nucleotide sequence ID" value="NZ_FXAT01000010.1"/>
</dbReference>
<gene>
    <name evidence="2" type="ORF">SAMN06265784_11093</name>
</gene>
<evidence type="ECO:0000313" key="3">
    <source>
        <dbReference type="Proteomes" id="UP000193228"/>
    </source>
</evidence>
<evidence type="ECO:0000256" key="1">
    <source>
        <dbReference type="SAM" id="MobiDB-lite"/>
    </source>
</evidence>
<dbReference type="OrthoDB" id="8594232at2"/>
<dbReference type="Proteomes" id="UP000193228">
    <property type="component" value="Unassembled WGS sequence"/>
</dbReference>
<accession>A0A1X7LVF3</accession>
<dbReference type="EMBL" id="FXAT01000010">
    <property type="protein sequence ID" value="SMG57876.1"/>
    <property type="molecule type" value="Genomic_DNA"/>
</dbReference>
<sequence>MTGKEDCLLCRVTYSIFERFPDVPSGMVMNVETGNFFPLATLRSYSSGREMVEALGVAWACECRERSPNRFDEQFTLNDHAGKRLAGVRYRVRVGSSVLANGVTDSQGRTQRISTDDPKRLSIDAAAS</sequence>
<feature type="region of interest" description="Disordered" evidence="1">
    <location>
        <begin position="105"/>
        <end position="128"/>
    </location>
</feature>
<proteinExistence type="predicted"/>
<protein>
    <submittedName>
        <fullName evidence="2">Uncharacterized protein</fullName>
    </submittedName>
</protein>